<feature type="region of interest" description="Disordered" evidence="3">
    <location>
        <begin position="211"/>
        <end position="235"/>
    </location>
</feature>
<dbReference type="GO" id="GO:0000049">
    <property type="term" value="F:tRNA binding"/>
    <property type="evidence" value="ECO:0007669"/>
    <property type="project" value="TreeGrafter"/>
</dbReference>
<gene>
    <name evidence="5" type="ORF">LAMI_0D11914G</name>
</gene>
<dbReference type="PANTHER" id="PTHR13069:SF21">
    <property type="entry name" value="ALKYLATED DNA REPAIR PROTEIN ALKB HOMOLOG 8"/>
    <property type="match status" value="1"/>
</dbReference>
<dbReference type="GO" id="GO:0008757">
    <property type="term" value="F:S-adenosylmethionine-dependent methyltransferase activity"/>
    <property type="evidence" value="ECO:0007669"/>
    <property type="project" value="InterPro"/>
</dbReference>
<organism evidence="5 6">
    <name type="scientific">Lachancea mirantina</name>
    <dbReference type="NCBI Taxonomy" id="1230905"/>
    <lineage>
        <taxon>Eukaryota</taxon>
        <taxon>Fungi</taxon>
        <taxon>Dikarya</taxon>
        <taxon>Ascomycota</taxon>
        <taxon>Saccharomycotina</taxon>
        <taxon>Saccharomycetes</taxon>
        <taxon>Saccharomycetales</taxon>
        <taxon>Saccharomycetaceae</taxon>
        <taxon>Lachancea</taxon>
    </lineage>
</organism>
<dbReference type="OrthoDB" id="271595at2759"/>
<dbReference type="Gene3D" id="3.40.50.150">
    <property type="entry name" value="Vaccinia Virus protein VP39"/>
    <property type="match status" value="1"/>
</dbReference>
<dbReference type="GO" id="GO:0005634">
    <property type="term" value="C:nucleus"/>
    <property type="evidence" value="ECO:0007669"/>
    <property type="project" value="TreeGrafter"/>
</dbReference>
<dbReference type="InterPro" id="IPR029063">
    <property type="entry name" value="SAM-dependent_MTases_sf"/>
</dbReference>
<name>A0A1G4JF88_9SACH</name>
<dbReference type="STRING" id="1230905.A0A1G4JF88"/>
<evidence type="ECO:0000313" key="6">
    <source>
        <dbReference type="Proteomes" id="UP000191024"/>
    </source>
</evidence>
<dbReference type="GO" id="GO:0030488">
    <property type="term" value="P:tRNA methylation"/>
    <property type="evidence" value="ECO:0007669"/>
    <property type="project" value="TreeGrafter"/>
</dbReference>
<dbReference type="PANTHER" id="PTHR13069">
    <property type="entry name" value="ALKYLATED DNA REPAIR PROTEIN ALKB HOMOLOG 8"/>
    <property type="match status" value="1"/>
</dbReference>
<evidence type="ECO:0000256" key="2">
    <source>
        <dbReference type="ARBA" id="ARBA00022679"/>
    </source>
</evidence>
<evidence type="ECO:0000313" key="5">
    <source>
        <dbReference type="EMBL" id="SCU88955.1"/>
    </source>
</evidence>
<keyword evidence="6" id="KW-1185">Reference proteome</keyword>
<dbReference type="InterPro" id="IPR051422">
    <property type="entry name" value="AlkB_tRNA_MeTrf/Diox"/>
</dbReference>
<reference evidence="5 6" key="1">
    <citation type="submission" date="2016-03" db="EMBL/GenBank/DDBJ databases">
        <authorList>
            <person name="Devillers H."/>
        </authorList>
    </citation>
    <scope>NUCLEOTIDE SEQUENCE [LARGE SCALE GENOMIC DNA]</scope>
    <source>
        <strain evidence="5">CBS 11717</strain>
    </source>
</reference>
<evidence type="ECO:0000259" key="4">
    <source>
        <dbReference type="Pfam" id="PF08241"/>
    </source>
</evidence>
<keyword evidence="2" id="KW-0808">Transferase</keyword>
<accession>A0A1G4JF88</accession>
<dbReference type="EMBL" id="LT598463">
    <property type="protein sequence ID" value="SCU88955.1"/>
    <property type="molecule type" value="Genomic_DNA"/>
</dbReference>
<keyword evidence="1" id="KW-0489">Methyltransferase</keyword>
<feature type="compositionally biased region" description="Basic and acidic residues" evidence="3">
    <location>
        <begin position="211"/>
        <end position="228"/>
    </location>
</feature>
<sequence length="279" mass="31962">MAEEKEEEYVHKVYNEIAAHFSQTRYKPWPIVTSFLQRQSVGSVGIDVGCGNGKYLGVNKDVFIIGSDRSNGLIECAHTLNVNHNVLVADGMRLPHPDDRFDFGISIAVVHHWSTRDRRIAAIQHILSKIRPGGEALIYCWALEQATSRRGYQEGMDQDVLVPWVLAQKQTKPNNVTKKKAFERPERPDLENVPPKDRAQFLAEWKQKQEEKRELKANEASEQARDSLNHAPQEPETVKYRFYHLYQEGELEEDCTSAGGIVKESGYERDNWYVVVSKP</sequence>
<dbReference type="Pfam" id="PF08241">
    <property type="entry name" value="Methyltransf_11"/>
    <property type="match status" value="1"/>
</dbReference>
<dbReference type="GO" id="GO:0106335">
    <property type="term" value="F:tRNA (5-carboxymethyluridine(34)-5-O)-methyltransferase activity"/>
    <property type="evidence" value="ECO:0007669"/>
    <property type="project" value="TreeGrafter"/>
</dbReference>
<dbReference type="InterPro" id="IPR013216">
    <property type="entry name" value="Methyltransf_11"/>
</dbReference>
<dbReference type="AlphaFoldDB" id="A0A1G4JF88"/>
<dbReference type="GO" id="GO:0002098">
    <property type="term" value="P:tRNA wobble uridine modification"/>
    <property type="evidence" value="ECO:0007669"/>
    <property type="project" value="TreeGrafter"/>
</dbReference>
<proteinExistence type="predicted"/>
<dbReference type="Proteomes" id="UP000191024">
    <property type="component" value="Chromosome D"/>
</dbReference>
<feature type="domain" description="Methyltransferase type 11" evidence="4">
    <location>
        <begin position="46"/>
        <end position="137"/>
    </location>
</feature>
<evidence type="ECO:0000256" key="1">
    <source>
        <dbReference type="ARBA" id="ARBA00022603"/>
    </source>
</evidence>
<evidence type="ECO:0000256" key="3">
    <source>
        <dbReference type="SAM" id="MobiDB-lite"/>
    </source>
</evidence>
<dbReference type="CDD" id="cd02440">
    <property type="entry name" value="AdoMet_MTases"/>
    <property type="match status" value="1"/>
</dbReference>
<dbReference type="SUPFAM" id="SSF53335">
    <property type="entry name" value="S-adenosyl-L-methionine-dependent methyltransferases"/>
    <property type="match status" value="1"/>
</dbReference>
<protein>
    <submittedName>
        <fullName evidence="5">LAMI_0D11914g1_1</fullName>
    </submittedName>
</protein>
<dbReference type="GO" id="GO:0005737">
    <property type="term" value="C:cytoplasm"/>
    <property type="evidence" value="ECO:0007669"/>
    <property type="project" value="TreeGrafter"/>
</dbReference>